<reference evidence="2 3" key="1">
    <citation type="submission" date="2020-04" db="EMBL/GenBank/DDBJ databases">
        <title>Chromosome-level genome assembly of a cyprinid fish Onychostoma macrolepis by integration of Nanopore Sequencing, Bionano and Hi-C technology.</title>
        <authorList>
            <person name="Wang D."/>
        </authorList>
    </citation>
    <scope>NUCLEOTIDE SEQUENCE [LARGE SCALE GENOMIC DNA]</scope>
    <source>
        <strain evidence="2">SWU-2019</strain>
        <tissue evidence="2">Muscle</tissue>
    </source>
</reference>
<dbReference type="EMBL" id="JAAMOB010000002">
    <property type="protein sequence ID" value="KAF4117799.1"/>
    <property type="molecule type" value="Genomic_DNA"/>
</dbReference>
<gene>
    <name evidence="2" type="ORF">G5714_002352</name>
</gene>
<evidence type="ECO:0000313" key="3">
    <source>
        <dbReference type="Proteomes" id="UP000579812"/>
    </source>
</evidence>
<dbReference type="InterPro" id="IPR013783">
    <property type="entry name" value="Ig-like_fold"/>
</dbReference>
<keyword evidence="3" id="KW-1185">Reference proteome</keyword>
<dbReference type="Proteomes" id="UP000579812">
    <property type="component" value="Unassembled WGS sequence"/>
</dbReference>
<dbReference type="Gene3D" id="2.60.40.10">
    <property type="entry name" value="Immunoglobulins"/>
    <property type="match status" value="1"/>
</dbReference>
<name>A0A7J6DEY1_9TELE</name>
<dbReference type="AlphaFoldDB" id="A0A7J6DEY1"/>
<feature type="compositionally biased region" description="Basic and acidic residues" evidence="1">
    <location>
        <begin position="75"/>
        <end position="94"/>
    </location>
</feature>
<evidence type="ECO:0000313" key="2">
    <source>
        <dbReference type="EMBL" id="KAF4117799.1"/>
    </source>
</evidence>
<accession>A0A7J6DEY1</accession>
<protein>
    <submittedName>
        <fullName evidence="2">Uncharacterized protein</fullName>
    </submittedName>
</protein>
<sequence>MRARRSLDSAVGQHLKTSSPLAEVRGEACGTEKHGDGLPATKGVSDVSPFIILPCGWLRPSTNTGFSVPVPARCEREDRPERNPCSAHSDRMEPAPDVSVVSSSVSGREGGDLSVQCFYSSGYQNKVKQWCRYKDQSCYTVRRTDTSISQDQ</sequence>
<feature type="region of interest" description="Disordered" evidence="1">
    <location>
        <begin position="75"/>
        <end position="109"/>
    </location>
</feature>
<organism evidence="2 3">
    <name type="scientific">Onychostoma macrolepis</name>
    <dbReference type="NCBI Taxonomy" id="369639"/>
    <lineage>
        <taxon>Eukaryota</taxon>
        <taxon>Metazoa</taxon>
        <taxon>Chordata</taxon>
        <taxon>Craniata</taxon>
        <taxon>Vertebrata</taxon>
        <taxon>Euteleostomi</taxon>
        <taxon>Actinopterygii</taxon>
        <taxon>Neopterygii</taxon>
        <taxon>Teleostei</taxon>
        <taxon>Ostariophysi</taxon>
        <taxon>Cypriniformes</taxon>
        <taxon>Cyprinidae</taxon>
        <taxon>Acrossocheilinae</taxon>
        <taxon>Onychostoma</taxon>
    </lineage>
</organism>
<evidence type="ECO:0000256" key="1">
    <source>
        <dbReference type="SAM" id="MobiDB-lite"/>
    </source>
</evidence>
<comment type="caution">
    <text evidence="2">The sequence shown here is derived from an EMBL/GenBank/DDBJ whole genome shotgun (WGS) entry which is preliminary data.</text>
</comment>
<proteinExistence type="predicted"/>